<sequence length="126" mass="13634">MVSHVPSSYYGAAQCQVSSSVLNRRELSAPRSFCTGARVVLPHAQEVTSSLVFSLPVSLGSREHCLGLQLQAGTSLPDLRCDGRDCRAKVRSWRLQQVGPESSQVHSVVPFSPGVSEGTDRKSPRQ</sequence>
<protein>
    <submittedName>
        <fullName evidence="2">Uncharacterized protein</fullName>
    </submittedName>
</protein>
<dbReference type="Proteomes" id="UP001266305">
    <property type="component" value="Unassembled WGS sequence"/>
</dbReference>
<evidence type="ECO:0000313" key="3">
    <source>
        <dbReference type="Proteomes" id="UP001266305"/>
    </source>
</evidence>
<gene>
    <name evidence="2" type="ORF">P7K49_009098</name>
</gene>
<organism evidence="2 3">
    <name type="scientific">Saguinus oedipus</name>
    <name type="common">Cotton-top tamarin</name>
    <name type="synonym">Oedipomidas oedipus</name>
    <dbReference type="NCBI Taxonomy" id="9490"/>
    <lineage>
        <taxon>Eukaryota</taxon>
        <taxon>Metazoa</taxon>
        <taxon>Chordata</taxon>
        <taxon>Craniata</taxon>
        <taxon>Vertebrata</taxon>
        <taxon>Euteleostomi</taxon>
        <taxon>Mammalia</taxon>
        <taxon>Eutheria</taxon>
        <taxon>Euarchontoglires</taxon>
        <taxon>Primates</taxon>
        <taxon>Haplorrhini</taxon>
        <taxon>Platyrrhini</taxon>
        <taxon>Cebidae</taxon>
        <taxon>Callitrichinae</taxon>
        <taxon>Saguinus</taxon>
    </lineage>
</organism>
<evidence type="ECO:0000313" key="2">
    <source>
        <dbReference type="EMBL" id="KAK2114832.1"/>
    </source>
</evidence>
<comment type="caution">
    <text evidence="2">The sequence shown here is derived from an EMBL/GenBank/DDBJ whole genome shotgun (WGS) entry which is preliminary data.</text>
</comment>
<proteinExistence type="predicted"/>
<keyword evidence="3" id="KW-1185">Reference proteome</keyword>
<reference evidence="2 3" key="1">
    <citation type="submission" date="2023-05" db="EMBL/GenBank/DDBJ databases">
        <title>B98-5 Cell Line De Novo Hybrid Assembly: An Optical Mapping Approach.</title>
        <authorList>
            <person name="Kananen K."/>
            <person name="Auerbach J.A."/>
            <person name="Kautto E."/>
            <person name="Blachly J.S."/>
        </authorList>
    </citation>
    <scope>NUCLEOTIDE SEQUENCE [LARGE SCALE GENOMIC DNA]</scope>
    <source>
        <strain evidence="2">B95-8</strain>
        <tissue evidence="2">Cell line</tissue>
    </source>
</reference>
<accession>A0ABQ9W393</accession>
<name>A0ABQ9W393_SAGOE</name>
<feature type="region of interest" description="Disordered" evidence="1">
    <location>
        <begin position="97"/>
        <end position="126"/>
    </location>
</feature>
<dbReference type="EMBL" id="JASSZA010000004">
    <property type="protein sequence ID" value="KAK2114832.1"/>
    <property type="molecule type" value="Genomic_DNA"/>
</dbReference>
<evidence type="ECO:0000256" key="1">
    <source>
        <dbReference type="SAM" id="MobiDB-lite"/>
    </source>
</evidence>